<dbReference type="AlphaFoldDB" id="A0A8H7RK43"/>
<proteinExistence type="predicted"/>
<dbReference type="Proteomes" id="UP000650833">
    <property type="component" value="Unassembled WGS sequence"/>
</dbReference>
<dbReference type="EMBL" id="JAEPRC010000071">
    <property type="protein sequence ID" value="KAG2211108.1"/>
    <property type="molecule type" value="Genomic_DNA"/>
</dbReference>
<evidence type="ECO:0000313" key="2">
    <source>
        <dbReference type="Proteomes" id="UP000650833"/>
    </source>
</evidence>
<name>A0A8H7RK43_9FUNG</name>
<comment type="caution">
    <text evidence="1">The sequence shown here is derived from an EMBL/GenBank/DDBJ whole genome shotgun (WGS) entry which is preliminary data.</text>
</comment>
<keyword evidence="2" id="KW-1185">Reference proteome</keyword>
<organism evidence="1 2">
    <name type="scientific">Mucor plumbeus</name>
    <dbReference type="NCBI Taxonomy" id="97098"/>
    <lineage>
        <taxon>Eukaryota</taxon>
        <taxon>Fungi</taxon>
        <taxon>Fungi incertae sedis</taxon>
        <taxon>Mucoromycota</taxon>
        <taxon>Mucoromycotina</taxon>
        <taxon>Mucoromycetes</taxon>
        <taxon>Mucorales</taxon>
        <taxon>Mucorineae</taxon>
        <taxon>Mucoraceae</taxon>
        <taxon>Mucor</taxon>
    </lineage>
</organism>
<protein>
    <recommendedName>
        <fullName evidence="3">F-box domain-containing protein</fullName>
    </recommendedName>
</protein>
<reference evidence="1" key="1">
    <citation type="submission" date="2020-12" db="EMBL/GenBank/DDBJ databases">
        <title>Metabolic potential, ecology and presence of endohyphal bacteria is reflected in genomic diversity of Mucoromycotina.</title>
        <authorList>
            <person name="Muszewska A."/>
            <person name="Okrasinska A."/>
            <person name="Steczkiewicz K."/>
            <person name="Drgas O."/>
            <person name="Orlowska M."/>
            <person name="Perlinska-Lenart U."/>
            <person name="Aleksandrzak-Piekarczyk T."/>
            <person name="Szatraj K."/>
            <person name="Zielenkiewicz U."/>
            <person name="Pilsyk S."/>
            <person name="Malc E."/>
            <person name="Mieczkowski P."/>
            <person name="Kruszewska J.S."/>
            <person name="Biernat P."/>
            <person name="Pawlowska J."/>
        </authorList>
    </citation>
    <scope>NUCLEOTIDE SEQUENCE</scope>
    <source>
        <strain evidence="1">CBS 226.32</strain>
    </source>
</reference>
<evidence type="ECO:0000313" key="1">
    <source>
        <dbReference type="EMBL" id="KAG2211108.1"/>
    </source>
</evidence>
<evidence type="ECO:0008006" key="3">
    <source>
        <dbReference type="Google" id="ProtNLM"/>
    </source>
</evidence>
<gene>
    <name evidence="1" type="ORF">INT46_004707</name>
</gene>
<dbReference type="OrthoDB" id="2268999at2759"/>
<accession>A0A8H7RK43</accession>
<sequence length="617" mass="71217">MKHSWSCLPQELLQIIFKCPGITTKTILELNLVCKNWGIIAQEILYNSIILDKDNIAQFIYTLNDLDSPCANYVKTITITEGVDLNIPYDEDLILLCPNITELWIEDITDEYYQLLLDQYNEGNLQHYEQGTIPTTARHTNQLHVYNRSMVAMKKNITKLLLADTLFQIFDYNYATDDFEYLSEHLHEFSRLKYLKMESHAPKFLFENDALIQKCSSELSTLLIAAYNKNVLSKSTRPMLELECLQRRPNVKSLIMFSDVFTTKDMEYIMFKFPELKMLKFQCNRLERAFRWENLTDNGFYSTDVLVRFIEHMTHIKAFEVINFSIPPGAIKHALLPLAKCSEIKALRICSGPNDGAEHASLNLCNDKSSILYGLTERSIKSWETQLLFRVRNLKMPYENLLNIFSGENIESLTIKTESLFSNFIETAHGINHMHTLGSSLGRIFDCFPNLKEVYLKNVLIRDFSCTAKPKNLKTLSIESSGMWELVSLDISKHISSIDHLILCDIDMVDDSLERGDDRWLFFRFPDTTFDTIEVIDSLASGTGCIVRICIGSEETEPSQNFLLKKDTIRKITEDQSDYFLMETDMFRVEIVCAGLNRFGTYSVQMGSQPLFIILNE</sequence>